<reference evidence="3 4" key="1">
    <citation type="journal article" date="2022" name="Nat. Genet.">
        <title>Improved pea reference genome and pan-genome highlight genomic features and evolutionary characteristics.</title>
        <authorList>
            <person name="Yang T."/>
            <person name="Liu R."/>
            <person name="Luo Y."/>
            <person name="Hu S."/>
            <person name="Wang D."/>
            <person name="Wang C."/>
            <person name="Pandey M.K."/>
            <person name="Ge S."/>
            <person name="Xu Q."/>
            <person name="Li N."/>
            <person name="Li G."/>
            <person name="Huang Y."/>
            <person name="Saxena R.K."/>
            <person name="Ji Y."/>
            <person name="Li M."/>
            <person name="Yan X."/>
            <person name="He Y."/>
            <person name="Liu Y."/>
            <person name="Wang X."/>
            <person name="Xiang C."/>
            <person name="Varshney R.K."/>
            <person name="Ding H."/>
            <person name="Gao S."/>
            <person name="Zong X."/>
        </authorList>
    </citation>
    <scope>NUCLEOTIDE SEQUENCE [LARGE SCALE GENOMIC DNA]</scope>
    <source>
        <strain evidence="3 4">cv. Zhongwan 6</strain>
    </source>
</reference>
<feature type="region of interest" description="Disordered" evidence="2">
    <location>
        <begin position="1"/>
        <end position="20"/>
    </location>
</feature>
<proteinExistence type="predicted"/>
<accession>A0A9D5BPD7</accession>
<feature type="coiled-coil region" evidence="1">
    <location>
        <begin position="184"/>
        <end position="214"/>
    </location>
</feature>
<dbReference type="Gramene" id="Psat01G0480100-T1">
    <property type="protein sequence ID" value="KAI5447087.1"/>
    <property type="gene ID" value="KIW84_014801"/>
</dbReference>
<organism evidence="3 4">
    <name type="scientific">Pisum sativum</name>
    <name type="common">Garden pea</name>
    <name type="synonym">Lathyrus oleraceus</name>
    <dbReference type="NCBI Taxonomy" id="3888"/>
    <lineage>
        <taxon>Eukaryota</taxon>
        <taxon>Viridiplantae</taxon>
        <taxon>Streptophyta</taxon>
        <taxon>Embryophyta</taxon>
        <taxon>Tracheophyta</taxon>
        <taxon>Spermatophyta</taxon>
        <taxon>Magnoliopsida</taxon>
        <taxon>eudicotyledons</taxon>
        <taxon>Gunneridae</taxon>
        <taxon>Pentapetalae</taxon>
        <taxon>rosids</taxon>
        <taxon>fabids</taxon>
        <taxon>Fabales</taxon>
        <taxon>Fabaceae</taxon>
        <taxon>Papilionoideae</taxon>
        <taxon>50 kb inversion clade</taxon>
        <taxon>NPAAA clade</taxon>
        <taxon>Hologalegina</taxon>
        <taxon>IRL clade</taxon>
        <taxon>Fabeae</taxon>
        <taxon>Lathyrus</taxon>
    </lineage>
</organism>
<feature type="compositionally biased region" description="Basic and acidic residues" evidence="2">
    <location>
        <begin position="1"/>
        <end position="15"/>
    </location>
</feature>
<dbReference type="Proteomes" id="UP001058974">
    <property type="component" value="Chromosome 1"/>
</dbReference>
<sequence length="214" mass="23777">MALTIREKGNRKVDEGSTSQVPDPLNLGKLVDTPWEKRLLLSFKNHSLTLPKYGNLSTFLSSSFDFPALFHFQGLDVLIADAGPIYHNLVKAFYANLSIGKGCIVSSTIKGKEILLTMEEFGKCLEVPSEGKNMGIYIDKDGIFKHRDVAPSSSLAPPIPKGGYTNVALSNKMCSIETLVTTGFRELCLKIAQLRNQKQEEESEDENMEEYKID</sequence>
<evidence type="ECO:0000313" key="4">
    <source>
        <dbReference type="Proteomes" id="UP001058974"/>
    </source>
</evidence>
<protein>
    <submittedName>
        <fullName evidence="3">Uncharacterized protein</fullName>
    </submittedName>
</protein>
<keyword evidence="4" id="KW-1185">Reference proteome</keyword>
<dbReference type="EMBL" id="JAMSHJ010000001">
    <property type="protein sequence ID" value="KAI5447087.1"/>
    <property type="molecule type" value="Genomic_DNA"/>
</dbReference>
<dbReference type="AlphaFoldDB" id="A0A9D5BPD7"/>
<evidence type="ECO:0000313" key="3">
    <source>
        <dbReference type="EMBL" id="KAI5447087.1"/>
    </source>
</evidence>
<name>A0A9D5BPD7_PEA</name>
<evidence type="ECO:0000256" key="1">
    <source>
        <dbReference type="SAM" id="Coils"/>
    </source>
</evidence>
<comment type="caution">
    <text evidence="3">The sequence shown here is derived from an EMBL/GenBank/DDBJ whole genome shotgun (WGS) entry which is preliminary data.</text>
</comment>
<gene>
    <name evidence="3" type="ORF">KIW84_014801</name>
</gene>
<evidence type="ECO:0000256" key="2">
    <source>
        <dbReference type="SAM" id="MobiDB-lite"/>
    </source>
</evidence>
<keyword evidence="1" id="KW-0175">Coiled coil</keyword>